<keyword evidence="3" id="KW-1003">Cell membrane</keyword>
<organism evidence="21 22">
    <name type="scientific">Clostridium acidisoli DSM 12555</name>
    <dbReference type="NCBI Taxonomy" id="1121291"/>
    <lineage>
        <taxon>Bacteria</taxon>
        <taxon>Bacillati</taxon>
        <taxon>Bacillota</taxon>
        <taxon>Clostridia</taxon>
        <taxon>Eubacteriales</taxon>
        <taxon>Clostridiaceae</taxon>
        <taxon>Clostridium</taxon>
    </lineage>
</organism>
<dbReference type="Pfam" id="PF01219">
    <property type="entry name" value="DAGK_prokar"/>
    <property type="match status" value="1"/>
</dbReference>
<proteinExistence type="inferred from homology"/>
<evidence type="ECO:0000256" key="5">
    <source>
        <dbReference type="ARBA" id="ARBA00022679"/>
    </source>
</evidence>
<dbReference type="GO" id="GO:0005886">
    <property type="term" value="C:plasma membrane"/>
    <property type="evidence" value="ECO:0007669"/>
    <property type="project" value="UniProtKB-SubCell"/>
</dbReference>
<feature type="binding site" evidence="16">
    <location>
        <position position="65"/>
    </location>
    <ligand>
        <name>substrate</name>
    </ligand>
</feature>
<evidence type="ECO:0000256" key="15">
    <source>
        <dbReference type="PIRSR" id="PIRSR600829-1"/>
    </source>
</evidence>
<evidence type="ECO:0000256" key="1">
    <source>
        <dbReference type="ARBA" id="ARBA00004651"/>
    </source>
</evidence>
<keyword evidence="18" id="KW-0479">Metal-binding</keyword>
<dbReference type="RefSeq" id="WP_084113873.1">
    <property type="nucleotide sequence ID" value="NZ_FWXH01000002.1"/>
</dbReference>
<comment type="similarity">
    <text evidence="2">Belongs to the bacterial diacylglycerol kinase family.</text>
</comment>
<dbReference type="AlphaFoldDB" id="A0A1W1X4T0"/>
<evidence type="ECO:0000256" key="2">
    <source>
        <dbReference type="ARBA" id="ARBA00005967"/>
    </source>
</evidence>
<dbReference type="GO" id="GO:0008654">
    <property type="term" value="P:phospholipid biosynthetic process"/>
    <property type="evidence" value="ECO:0007669"/>
    <property type="project" value="UniProtKB-KW"/>
</dbReference>
<keyword evidence="4" id="KW-0444">Lipid biosynthesis</keyword>
<keyword evidence="22" id="KW-1185">Reference proteome</keyword>
<keyword evidence="13" id="KW-0594">Phospholipid biosynthesis</keyword>
<dbReference type="InterPro" id="IPR000829">
    <property type="entry name" value="DAGK"/>
</dbReference>
<evidence type="ECO:0000313" key="22">
    <source>
        <dbReference type="Proteomes" id="UP000192468"/>
    </source>
</evidence>
<dbReference type="PROSITE" id="PS01069">
    <property type="entry name" value="DAGK_PROKAR"/>
    <property type="match status" value="1"/>
</dbReference>
<dbReference type="InterPro" id="IPR036945">
    <property type="entry name" value="DAGK_sf"/>
</dbReference>
<dbReference type="Pfam" id="PF01569">
    <property type="entry name" value="PAP2"/>
    <property type="match status" value="1"/>
</dbReference>
<evidence type="ECO:0000313" key="21">
    <source>
        <dbReference type="EMBL" id="SMC18916.1"/>
    </source>
</evidence>
<keyword evidence="6 19" id="KW-0812">Transmembrane</keyword>
<keyword evidence="11" id="KW-0443">Lipid metabolism</keyword>
<evidence type="ECO:0000259" key="20">
    <source>
        <dbReference type="SMART" id="SM00014"/>
    </source>
</evidence>
<dbReference type="PANTHER" id="PTHR34299:SF1">
    <property type="entry name" value="DIACYLGLYCEROL KINASE"/>
    <property type="match status" value="1"/>
</dbReference>
<evidence type="ECO:0000256" key="12">
    <source>
        <dbReference type="ARBA" id="ARBA00023136"/>
    </source>
</evidence>
<dbReference type="CDD" id="cd03383">
    <property type="entry name" value="PAP2_diacylglycerolkinase"/>
    <property type="match status" value="1"/>
</dbReference>
<keyword evidence="14" id="KW-1208">Phospholipid metabolism</keyword>
<comment type="cofactor">
    <cofactor evidence="18">
        <name>Mg(2+)</name>
        <dbReference type="ChEBI" id="CHEBI:18420"/>
    </cofactor>
    <text evidence="18">Mn(2+), Zn(2+), Cd(2+) and Co(2+) support activity to lesser extents.</text>
</comment>
<comment type="subcellular location">
    <subcellularLocation>
        <location evidence="1">Cell membrane</location>
        <topology evidence="1">Multi-pass membrane protein</topology>
    </subcellularLocation>
</comment>
<dbReference type="GO" id="GO:0005524">
    <property type="term" value="F:ATP binding"/>
    <property type="evidence" value="ECO:0007669"/>
    <property type="project" value="UniProtKB-KW"/>
</dbReference>
<evidence type="ECO:0000256" key="11">
    <source>
        <dbReference type="ARBA" id="ARBA00023098"/>
    </source>
</evidence>
<evidence type="ECO:0000256" key="16">
    <source>
        <dbReference type="PIRSR" id="PIRSR600829-2"/>
    </source>
</evidence>
<accession>A0A1W1X4T0</accession>
<sequence>MKVKKIVDSFNYAIDGILYAVRTQRNMRIDMVAALVVLTACFFTDLSKLELLIITISITMVISAEMVNTAIECAVDMLANYYHPLAKIAKNVAAGAVLVTAINSVIVGYIIFGDKVKPISMSVIYKIKNSNPYMIFVILVIVCIATVIVKAIFGEGTPLRGGMPSGHSAISFSLATLIALISPQPLVIILCYLLALIVAQSRVDSEVHSIFEVLVGGVFGTLLTILLFKIFE</sequence>
<gene>
    <name evidence="21" type="ORF">SAMN02745134_00706</name>
</gene>
<name>A0A1W1X4T0_9CLOT</name>
<protein>
    <submittedName>
        <fullName evidence="21">Diacylglycerol kinase (ATP)</fullName>
    </submittedName>
</protein>
<keyword evidence="18" id="KW-0460">Magnesium</keyword>
<feature type="binding site" evidence="17">
    <location>
        <position position="72"/>
    </location>
    <ligand>
        <name>ATP</name>
        <dbReference type="ChEBI" id="CHEBI:30616"/>
    </ligand>
</feature>
<feature type="binding site" evidence="18">
    <location>
        <position position="72"/>
    </location>
    <ligand>
        <name>a divalent metal cation</name>
        <dbReference type="ChEBI" id="CHEBI:60240"/>
    </ligand>
</feature>
<evidence type="ECO:0000256" key="13">
    <source>
        <dbReference type="ARBA" id="ARBA00023209"/>
    </source>
</evidence>
<evidence type="ECO:0000256" key="17">
    <source>
        <dbReference type="PIRSR" id="PIRSR600829-3"/>
    </source>
</evidence>
<evidence type="ECO:0000256" key="6">
    <source>
        <dbReference type="ARBA" id="ARBA00022692"/>
    </source>
</evidence>
<keyword evidence="9 17" id="KW-0067">ATP-binding</keyword>
<feature type="transmembrane region" description="Helical" evidence="19">
    <location>
        <begin position="133"/>
        <end position="153"/>
    </location>
</feature>
<feature type="domain" description="Phosphatidic acid phosphatase type 2/haloperoxidase" evidence="20">
    <location>
        <begin position="133"/>
        <end position="228"/>
    </location>
</feature>
<dbReference type="InterPro" id="IPR000326">
    <property type="entry name" value="PAP2/HPO"/>
</dbReference>
<evidence type="ECO:0000256" key="19">
    <source>
        <dbReference type="SAM" id="Phobius"/>
    </source>
</evidence>
<feature type="transmembrane region" description="Helical" evidence="19">
    <location>
        <begin position="173"/>
        <end position="198"/>
    </location>
</feature>
<dbReference type="InterPro" id="IPR036938">
    <property type="entry name" value="PAP2/HPO_sf"/>
</dbReference>
<dbReference type="Gene3D" id="1.10.287.3610">
    <property type="match status" value="1"/>
</dbReference>
<evidence type="ECO:0000256" key="9">
    <source>
        <dbReference type="ARBA" id="ARBA00022840"/>
    </source>
</evidence>
<keyword evidence="5" id="KW-0808">Transferase</keyword>
<evidence type="ECO:0000256" key="14">
    <source>
        <dbReference type="ARBA" id="ARBA00023264"/>
    </source>
</evidence>
<evidence type="ECO:0000256" key="7">
    <source>
        <dbReference type="ARBA" id="ARBA00022741"/>
    </source>
</evidence>
<keyword evidence="8 21" id="KW-0418">Kinase</keyword>
<dbReference type="PANTHER" id="PTHR34299">
    <property type="entry name" value="DIACYLGLYCEROL KINASE"/>
    <property type="match status" value="1"/>
</dbReference>
<feature type="transmembrane region" description="Helical" evidence="19">
    <location>
        <begin position="210"/>
        <end position="231"/>
    </location>
</feature>
<keyword evidence="7 17" id="KW-0547">Nucleotide-binding</keyword>
<dbReference type="OrthoDB" id="9789934at2"/>
<dbReference type="SUPFAM" id="SSF48317">
    <property type="entry name" value="Acid phosphatase/Vanadium-dependent haloperoxidase"/>
    <property type="match status" value="1"/>
</dbReference>
<evidence type="ECO:0000256" key="18">
    <source>
        <dbReference type="PIRSR" id="PIRSR600829-4"/>
    </source>
</evidence>
<feature type="binding site" evidence="17">
    <location>
        <position position="12"/>
    </location>
    <ligand>
        <name>ATP</name>
        <dbReference type="ChEBI" id="CHEBI:30616"/>
    </ligand>
</feature>
<dbReference type="STRING" id="1121291.SAMN02745134_00706"/>
<feature type="transmembrane region" description="Helical" evidence="19">
    <location>
        <begin position="91"/>
        <end position="112"/>
    </location>
</feature>
<dbReference type="EMBL" id="FWXH01000002">
    <property type="protein sequence ID" value="SMC18916.1"/>
    <property type="molecule type" value="Genomic_DNA"/>
</dbReference>
<dbReference type="GO" id="GO:0016301">
    <property type="term" value="F:kinase activity"/>
    <property type="evidence" value="ECO:0007669"/>
    <property type="project" value="UniProtKB-KW"/>
</dbReference>
<evidence type="ECO:0000256" key="4">
    <source>
        <dbReference type="ARBA" id="ARBA00022516"/>
    </source>
</evidence>
<feature type="active site" description="Proton acceptor" evidence="15">
    <location>
        <position position="65"/>
    </location>
</feature>
<evidence type="ECO:0000256" key="10">
    <source>
        <dbReference type="ARBA" id="ARBA00022989"/>
    </source>
</evidence>
<evidence type="ECO:0000256" key="3">
    <source>
        <dbReference type="ARBA" id="ARBA00022475"/>
    </source>
</evidence>
<dbReference type="Gene3D" id="1.20.144.10">
    <property type="entry name" value="Phosphatidic acid phosphatase type 2/haloperoxidase"/>
    <property type="match status" value="1"/>
</dbReference>
<dbReference type="Proteomes" id="UP000192468">
    <property type="component" value="Unassembled WGS sequence"/>
</dbReference>
<keyword evidence="12 19" id="KW-0472">Membrane</keyword>
<reference evidence="21 22" key="1">
    <citation type="submission" date="2017-04" db="EMBL/GenBank/DDBJ databases">
        <authorList>
            <person name="Afonso C.L."/>
            <person name="Miller P.J."/>
            <person name="Scott M.A."/>
            <person name="Spackman E."/>
            <person name="Goraichik I."/>
            <person name="Dimitrov K.M."/>
            <person name="Suarez D.L."/>
            <person name="Swayne D.E."/>
        </authorList>
    </citation>
    <scope>NUCLEOTIDE SEQUENCE [LARGE SCALE GENOMIC DNA]</scope>
    <source>
        <strain evidence="21 22">DSM 12555</strain>
    </source>
</reference>
<dbReference type="CDD" id="cd14266">
    <property type="entry name" value="UDPK_IM_PAP2_like"/>
    <property type="match status" value="1"/>
</dbReference>
<evidence type="ECO:0000256" key="8">
    <source>
        <dbReference type="ARBA" id="ARBA00022777"/>
    </source>
</evidence>
<dbReference type="SMART" id="SM00014">
    <property type="entry name" value="acidPPc"/>
    <property type="match status" value="1"/>
</dbReference>
<keyword evidence="10 19" id="KW-1133">Transmembrane helix</keyword>
<dbReference type="GO" id="GO:0046872">
    <property type="term" value="F:metal ion binding"/>
    <property type="evidence" value="ECO:0007669"/>
    <property type="project" value="UniProtKB-KW"/>
</dbReference>
<feature type="transmembrane region" description="Helical" evidence="19">
    <location>
        <begin position="27"/>
        <end position="44"/>
    </location>
</feature>